<sequence length="45" mass="4510">MTTPAAVIVDAAAYAQAVEDAVKASAAYYAGGTDRPRGGVVQRAV</sequence>
<comment type="caution">
    <text evidence="1">The sequence shown here is derived from an EMBL/GenBank/DDBJ whole genome shotgun (WGS) entry which is preliminary data.</text>
</comment>
<gene>
    <name evidence="1" type="ORF">G6048_24885</name>
</gene>
<organism evidence="1 2">
    <name type="scientific">Streptomyces ureilyticus</name>
    <dbReference type="NCBI Taxonomy" id="1775131"/>
    <lineage>
        <taxon>Bacteria</taxon>
        <taxon>Bacillati</taxon>
        <taxon>Actinomycetota</taxon>
        <taxon>Actinomycetes</taxon>
        <taxon>Kitasatosporales</taxon>
        <taxon>Streptomycetaceae</taxon>
        <taxon>Streptomyces</taxon>
    </lineage>
</organism>
<protein>
    <submittedName>
        <fullName evidence="1">Uncharacterized protein</fullName>
    </submittedName>
</protein>
<dbReference type="Proteomes" id="UP001518140">
    <property type="component" value="Unassembled WGS sequence"/>
</dbReference>
<name>A0ABX0DUZ7_9ACTN</name>
<keyword evidence="2" id="KW-1185">Reference proteome</keyword>
<evidence type="ECO:0000313" key="1">
    <source>
        <dbReference type="EMBL" id="NGO45247.1"/>
    </source>
</evidence>
<proteinExistence type="predicted"/>
<accession>A0ABX0DUZ7</accession>
<evidence type="ECO:0000313" key="2">
    <source>
        <dbReference type="Proteomes" id="UP001518140"/>
    </source>
</evidence>
<dbReference type="EMBL" id="JAAKZX010000085">
    <property type="protein sequence ID" value="NGO45247.1"/>
    <property type="molecule type" value="Genomic_DNA"/>
</dbReference>
<reference evidence="1 2" key="1">
    <citation type="submission" date="2020-02" db="EMBL/GenBank/DDBJ databases">
        <title>Whole-genome analyses of novel actinobacteria.</title>
        <authorList>
            <person name="Sahin N."/>
            <person name="Tokatli A."/>
        </authorList>
    </citation>
    <scope>NUCLEOTIDE SEQUENCE [LARGE SCALE GENOMIC DNA]</scope>
    <source>
        <strain evidence="1 2">YC419</strain>
    </source>
</reference>
<dbReference type="RefSeq" id="WP_165341801.1">
    <property type="nucleotide sequence ID" value="NZ_JAAKZX010000085.1"/>
</dbReference>